<dbReference type="EMBL" id="KU641380">
    <property type="protein sequence ID" value="AOZ65580.1"/>
    <property type="molecule type" value="Genomic_RNA"/>
</dbReference>
<dbReference type="GeneID" id="30090152"/>
<dbReference type="OrthoDB" id="8117at10239"/>
<dbReference type="InterPro" id="IPR002517">
    <property type="entry name" value="Tospo_nucleocap"/>
</dbReference>
<keyword evidence="9 11" id="KW-0687">Ribonucleoprotein</keyword>
<dbReference type="GO" id="GO:0019029">
    <property type="term" value="C:helical viral capsid"/>
    <property type="evidence" value="ECO:0007669"/>
    <property type="project" value="UniProtKB-KW"/>
</dbReference>
<dbReference type="Proteomes" id="UP000204207">
    <property type="component" value="Genome"/>
</dbReference>
<evidence type="ECO:0000256" key="9">
    <source>
        <dbReference type="ARBA" id="ARBA00023274"/>
    </source>
</evidence>
<evidence type="ECO:0000256" key="6">
    <source>
        <dbReference type="ARBA" id="ARBA00022844"/>
    </source>
</evidence>
<dbReference type="GO" id="GO:0003723">
    <property type="term" value="F:RNA binding"/>
    <property type="evidence" value="ECO:0007669"/>
    <property type="project" value="UniProtKB-KW"/>
</dbReference>
<name>A0A1I9SFF0_9VIRU</name>
<dbReference type="GO" id="GO:1990904">
    <property type="term" value="C:ribonucleoprotein complex"/>
    <property type="evidence" value="ECO:0007669"/>
    <property type="project" value="UniProtKB-KW"/>
</dbReference>
<organism evidence="12 13">
    <name type="scientific">Zucchini lethal chlorosis virus</name>
    <dbReference type="NCBI Taxonomy" id="83872"/>
    <lineage>
        <taxon>Viruses</taxon>
        <taxon>Riboviria</taxon>
        <taxon>Orthornavirae</taxon>
        <taxon>Negarnaviricota</taxon>
        <taxon>Polyploviricotina</taxon>
        <taxon>Bunyaviricetes</taxon>
        <taxon>Elliovirales</taxon>
        <taxon>Tospoviridae</taxon>
        <taxon>Orthotospovirus</taxon>
        <taxon>Orthotospovirus cucurbichlorosis</taxon>
    </lineage>
</organism>
<evidence type="ECO:0000256" key="8">
    <source>
        <dbReference type="ARBA" id="ARBA00023086"/>
    </source>
</evidence>
<dbReference type="PIRSF" id="PIRSF003948">
    <property type="entry name" value="N_TospoV"/>
    <property type="match status" value="1"/>
</dbReference>
<comment type="similarity">
    <text evidence="2 11">Belongs to the tospovirus nucleocapsid protein family.</text>
</comment>
<sequence length="260" mass="29118">MSKVKLTKENIVALLTQATEVEFEEEQNQTAFNFKTFYEGNLKLIKNMSITSCLTFLKNRQSIMKVVKQSDFTFGKVTIKKVSDKIGPNDMTFRRLDSMIRVKLIEATANDENLSAIRSKIASHPLVQAYGLSLTNAKSVRLAIMLGGSIPLIASVDSFEMISVVLAIYQDSKHKELGIDLKKYDTTEALGKVCSVLRSKGFDIDDAQMEKGKEYANILKACDPRLKGSVALEHYSETLNKFYNMFGVKKEEKHVPKGVA</sequence>
<accession>A0A1I9SFF0</accession>
<evidence type="ECO:0000256" key="11">
    <source>
        <dbReference type="PIRNR" id="PIRNR003948"/>
    </source>
</evidence>
<evidence type="ECO:0000256" key="10">
    <source>
        <dbReference type="ARBA" id="ARBA00033344"/>
    </source>
</evidence>
<keyword evidence="8 11" id="KW-0543">Viral nucleoprotein</keyword>
<keyword evidence="5" id="KW-0167">Capsid protein</keyword>
<comment type="subcellular location">
    <subcellularLocation>
        <location evidence="1 11">Virion</location>
    </subcellularLocation>
</comment>
<dbReference type="RefSeq" id="YP_009315933.1">
    <property type="nucleotide sequence ID" value="NC_031759.1"/>
</dbReference>
<reference evidence="12 13" key="1">
    <citation type="journal article" date="2016" name="Virol. J.">
        <title>The complete genome of the tospovirus Zucchini lethal chlorosis virus.</title>
        <authorList>
            <person name="Lima R.N."/>
            <person name="De Oliveira A.S."/>
            <person name="Leastro M.O."/>
            <person name="Blawid R."/>
            <person name="Nagata T."/>
            <person name="Resende R.O."/>
            <person name="Melo F.L."/>
        </authorList>
    </citation>
    <scope>NUCLEOTIDE SEQUENCE [LARGE SCALE GENOMIC DNA]</scope>
    <source>
        <strain evidence="12">ZLCV-SP</strain>
    </source>
</reference>
<evidence type="ECO:0000256" key="7">
    <source>
        <dbReference type="ARBA" id="ARBA00022884"/>
    </source>
</evidence>
<dbReference type="KEGG" id="vg:30090152"/>
<evidence type="ECO:0000313" key="12">
    <source>
        <dbReference type="EMBL" id="AOZ65580.1"/>
    </source>
</evidence>
<keyword evidence="7 11" id="KW-0694">RNA-binding</keyword>
<evidence type="ECO:0000313" key="13">
    <source>
        <dbReference type="Proteomes" id="UP000204207"/>
    </source>
</evidence>
<dbReference type="Pfam" id="PF01533">
    <property type="entry name" value="Tospo_nucleocap"/>
    <property type="match status" value="1"/>
</dbReference>
<evidence type="ECO:0000256" key="2">
    <source>
        <dbReference type="ARBA" id="ARBA00008119"/>
    </source>
</evidence>
<keyword evidence="6 11" id="KW-0946">Virion</keyword>
<evidence type="ECO:0000256" key="5">
    <source>
        <dbReference type="ARBA" id="ARBA00022561"/>
    </source>
</evidence>
<dbReference type="GO" id="GO:0019013">
    <property type="term" value="C:viral nucleocapsid"/>
    <property type="evidence" value="ECO:0007669"/>
    <property type="project" value="UniProtKB-KW"/>
</dbReference>
<evidence type="ECO:0000256" key="1">
    <source>
        <dbReference type="ARBA" id="ARBA00004328"/>
    </source>
</evidence>
<comment type="function">
    <text evidence="11">Encapsidates the RNA.</text>
</comment>
<evidence type="ECO:0000256" key="3">
    <source>
        <dbReference type="ARBA" id="ARBA00014389"/>
    </source>
</evidence>
<evidence type="ECO:0000256" key="4">
    <source>
        <dbReference type="ARBA" id="ARBA00022497"/>
    </source>
</evidence>
<keyword evidence="4" id="KW-1139">Helical capsid protein</keyword>
<proteinExistence type="inferred from homology"/>
<keyword evidence="13" id="KW-1185">Reference proteome</keyword>
<protein>
    <recommendedName>
        <fullName evidence="3 11">Nucleoprotein</fullName>
    </recommendedName>
    <alternativeName>
        <fullName evidence="10 11">Nucleocapsid protein</fullName>
    </alternativeName>
</protein>